<dbReference type="WBParaSite" id="TMUE_3000012850.1">
    <property type="protein sequence ID" value="TMUE_3000012850.1"/>
    <property type="gene ID" value="WBGene00301739"/>
</dbReference>
<proteinExistence type="predicted"/>
<feature type="domain" description="Phosphoadenosine phosphosulphate reductase" evidence="13">
    <location>
        <begin position="130"/>
        <end position="280"/>
    </location>
</feature>
<keyword evidence="4" id="KW-0288">FMN</keyword>
<dbReference type="PANTHER" id="PTHR23293">
    <property type="entry name" value="FAD SYNTHETASE-RELATED FMN ADENYLYLTRANSFERASE"/>
    <property type="match status" value="1"/>
</dbReference>
<evidence type="ECO:0000256" key="9">
    <source>
        <dbReference type="ARBA" id="ARBA00022840"/>
    </source>
</evidence>
<dbReference type="InterPro" id="IPR014729">
    <property type="entry name" value="Rossmann-like_a/b/a_fold"/>
</dbReference>
<dbReference type="CDD" id="cd23948">
    <property type="entry name" value="FAD_synthase"/>
    <property type="match status" value="1"/>
</dbReference>
<evidence type="ECO:0000256" key="1">
    <source>
        <dbReference type="ARBA" id="ARBA00004726"/>
    </source>
</evidence>
<evidence type="ECO:0000256" key="7">
    <source>
        <dbReference type="ARBA" id="ARBA00022741"/>
    </source>
</evidence>
<evidence type="ECO:0000256" key="8">
    <source>
        <dbReference type="ARBA" id="ARBA00022827"/>
    </source>
</evidence>
<organism evidence="14 15">
    <name type="scientific">Trichuris muris</name>
    <name type="common">Mouse whipworm</name>
    <dbReference type="NCBI Taxonomy" id="70415"/>
    <lineage>
        <taxon>Eukaryota</taxon>
        <taxon>Metazoa</taxon>
        <taxon>Ecdysozoa</taxon>
        <taxon>Nematoda</taxon>
        <taxon>Enoplea</taxon>
        <taxon>Dorylaimia</taxon>
        <taxon>Trichinellida</taxon>
        <taxon>Trichuridae</taxon>
        <taxon>Trichuris</taxon>
    </lineage>
</organism>
<keyword evidence="7" id="KW-0547">Nucleotide-binding</keyword>
<dbReference type="Pfam" id="PF01507">
    <property type="entry name" value="PAPS_reduct"/>
    <property type="match status" value="1"/>
</dbReference>
<evidence type="ECO:0000256" key="3">
    <source>
        <dbReference type="ARBA" id="ARBA00022630"/>
    </source>
</evidence>
<sequence length="319" mass="36404">MGEQFPVMRNLYISKPMSECLGLIEGAAERFANDVFVEPFLIADNNYCKVKLCVRALKVETVTMFIDQVAVLLGPALLPNVDLEPVKDIVPKVEAYLQRAAVEDAQFYSRLSCAITFVTDCLNKYKMTEIALSFNGGKDCTVLLHILRYVLEKFKFNDCSALCVFYIKPQSTFPEVEEFVTKCVRQYGLNLLRYEGNMKKALFEFKAMHCHRKFVFLGSRATDPGHNKATKVASTDPGWPHFILLKPLLDWSYSDIWKFLRDLCIPYCVLYDQGFTSLGSKDSCYPNPWLAVHDDKGGLRYNPAYMLSDPTKERSARNL</sequence>
<keyword evidence="3" id="KW-0285">Flavoprotein</keyword>
<evidence type="ECO:0000256" key="5">
    <source>
        <dbReference type="ARBA" id="ARBA00022679"/>
    </source>
</evidence>
<dbReference type="GO" id="GO:0006747">
    <property type="term" value="P:FAD biosynthetic process"/>
    <property type="evidence" value="ECO:0007669"/>
    <property type="project" value="TreeGrafter"/>
</dbReference>
<keyword evidence="8" id="KW-0274">FAD</keyword>
<comment type="catalytic activity">
    <reaction evidence="12">
        <text>FMN + ATP + H(+) = FAD + diphosphate</text>
        <dbReference type="Rhea" id="RHEA:17237"/>
        <dbReference type="ChEBI" id="CHEBI:15378"/>
        <dbReference type="ChEBI" id="CHEBI:30616"/>
        <dbReference type="ChEBI" id="CHEBI:33019"/>
        <dbReference type="ChEBI" id="CHEBI:57692"/>
        <dbReference type="ChEBI" id="CHEBI:58210"/>
        <dbReference type="EC" id="2.7.7.2"/>
    </reaction>
</comment>
<protein>
    <recommendedName>
        <fullName evidence="2">FAD synthase</fullName>
        <ecNumber evidence="2">2.7.7.2</ecNumber>
    </recommendedName>
    <alternativeName>
        <fullName evidence="10">FAD pyrophosphorylase</fullName>
    </alternativeName>
    <alternativeName>
        <fullName evidence="11">FMN adenylyltransferase</fullName>
    </alternativeName>
</protein>
<dbReference type="InterPro" id="IPR002500">
    <property type="entry name" value="PAPS_reduct_dom"/>
</dbReference>
<evidence type="ECO:0000256" key="4">
    <source>
        <dbReference type="ARBA" id="ARBA00022643"/>
    </source>
</evidence>
<evidence type="ECO:0000259" key="13">
    <source>
        <dbReference type="Pfam" id="PF01507"/>
    </source>
</evidence>
<evidence type="ECO:0000256" key="6">
    <source>
        <dbReference type="ARBA" id="ARBA00022695"/>
    </source>
</evidence>
<dbReference type="SUPFAM" id="SSF52402">
    <property type="entry name" value="Adenine nucleotide alpha hydrolases-like"/>
    <property type="match status" value="1"/>
</dbReference>
<dbReference type="STRING" id="70415.A0A5S6R017"/>
<keyword evidence="9" id="KW-0067">ATP-binding</keyword>
<keyword evidence="5" id="KW-0808">Transferase</keyword>
<evidence type="ECO:0000256" key="11">
    <source>
        <dbReference type="ARBA" id="ARBA00031871"/>
    </source>
</evidence>
<reference evidence="15" key="1">
    <citation type="submission" date="2019-12" db="UniProtKB">
        <authorList>
            <consortium name="WormBaseParasite"/>
        </authorList>
    </citation>
    <scope>IDENTIFICATION</scope>
</reference>
<dbReference type="GO" id="GO:0005524">
    <property type="term" value="F:ATP binding"/>
    <property type="evidence" value="ECO:0007669"/>
    <property type="project" value="UniProtKB-KW"/>
</dbReference>
<dbReference type="Gene3D" id="3.40.50.620">
    <property type="entry name" value="HUPs"/>
    <property type="match status" value="1"/>
</dbReference>
<evidence type="ECO:0000256" key="12">
    <source>
        <dbReference type="ARBA" id="ARBA00049494"/>
    </source>
</evidence>
<dbReference type="GO" id="GO:0003919">
    <property type="term" value="F:FMN adenylyltransferase activity"/>
    <property type="evidence" value="ECO:0007669"/>
    <property type="project" value="UniProtKB-EC"/>
</dbReference>
<dbReference type="EC" id="2.7.7.2" evidence="2"/>
<accession>A0A5S6R017</accession>
<dbReference type="AlphaFoldDB" id="A0A5S6R017"/>
<dbReference type="Proteomes" id="UP000046395">
    <property type="component" value="Unassembled WGS sequence"/>
</dbReference>
<evidence type="ECO:0000313" key="15">
    <source>
        <dbReference type="WBParaSite" id="TMUE_3000012850.1"/>
    </source>
</evidence>
<evidence type="ECO:0000256" key="2">
    <source>
        <dbReference type="ARBA" id="ARBA00012393"/>
    </source>
</evidence>
<keyword evidence="6" id="KW-0548">Nucleotidyltransferase</keyword>
<keyword evidence="14" id="KW-1185">Reference proteome</keyword>
<comment type="pathway">
    <text evidence="1">Cofactor biosynthesis; FAD biosynthesis; FAD from FMN: step 1/1.</text>
</comment>
<name>A0A5S6R017_TRIMR</name>
<evidence type="ECO:0000256" key="10">
    <source>
        <dbReference type="ARBA" id="ARBA00031145"/>
    </source>
</evidence>
<evidence type="ECO:0000313" key="14">
    <source>
        <dbReference type="Proteomes" id="UP000046395"/>
    </source>
</evidence>
<dbReference type="PANTHER" id="PTHR23293:SF9">
    <property type="entry name" value="FAD SYNTHASE"/>
    <property type="match status" value="1"/>
</dbReference>